<dbReference type="AlphaFoldDB" id="A0A078LNP6"/>
<keyword evidence="5 8" id="KW-0812">Transmembrane</keyword>
<feature type="transmembrane region" description="Helical" evidence="8">
    <location>
        <begin position="300"/>
        <end position="317"/>
    </location>
</feature>
<evidence type="ECO:0000256" key="3">
    <source>
        <dbReference type="ARBA" id="ARBA00022448"/>
    </source>
</evidence>
<evidence type="ECO:0000256" key="5">
    <source>
        <dbReference type="ARBA" id="ARBA00022692"/>
    </source>
</evidence>
<dbReference type="InterPro" id="IPR020846">
    <property type="entry name" value="MFS_dom"/>
</dbReference>
<feature type="transmembrane region" description="Helical" evidence="8">
    <location>
        <begin position="363"/>
        <end position="381"/>
    </location>
</feature>
<evidence type="ECO:0000256" key="1">
    <source>
        <dbReference type="ARBA" id="ARBA00004651"/>
    </source>
</evidence>
<keyword evidence="11" id="KW-1185">Reference proteome</keyword>
<evidence type="ECO:0000256" key="6">
    <source>
        <dbReference type="ARBA" id="ARBA00022989"/>
    </source>
</evidence>
<dbReference type="InterPro" id="IPR011701">
    <property type="entry name" value="MFS"/>
</dbReference>
<dbReference type="NCBIfam" id="TIGR00710">
    <property type="entry name" value="efflux_Bcr_CflA"/>
    <property type="match status" value="1"/>
</dbReference>
<feature type="transmembrane region" description="Helical" evidence="8">
    <location>
        <begin position="274"/>
        <end position="294"/>
    </location>
</feature>
<comment type="subcellular location">
    <subcellularLocation>
        <location evidence="8">Cell inner membrane</location>
        <topology evidence="8">Multi-pass membrane protein</topology>
    </subcellularLocation>
    <subcellularLocation>
        <location evidence="1">Cell membrane</location>
        <topology evidence="1">Multi-pass membrane protein</topology>
    </subcellularLocation>
</comment>
<feature type="transmembrane region" description="Helical" evidence="8">
    <location>
        <begin position="157"/>
        <end position="179"/>
    </location>
</feature>
<gene>
    <name evidence="10" type="ORF">BN1079_01429</name>
</gene>
<evidence type="ECO:0000256" key="7">
    <source>
        <dbReference type="ARBA" id="ARBA00023136"/>
    </source>
</evidence>
<dbReference type="InterPro" id="IPR004812">
    <property type="entry name" value="Efflux_drug-R_Bcr/CmlA"/>
</dbReference>
<keyword evidence="3 8" id="KW-0813">Transport</keyword>
<feature type="transmembrane region" description="Helical" evidence="8">
    <location>
        <begin position="129"/>
        <end position="151"/>
    </location>
</feature>
<organism evidence="10 11">
    <name type="scientific">Pseudomonas saudiphocaensis</name>
    <dbReference type="NCBI Taxonomy" id="1499686"/>
    <lineage>
        <taxon>Bacteria</taxon>
        <taxon>Pseudomonadati</taxon>
        <taxon>Pseudomonadota</taxon>
        <taxon>Gammaproteobacteria</taxon>
        <taxon>Pseudomonadales</taxon>
        <taxon>Pseudomonadaceae</taxon>
        <taxon>Pseudomonas</taxon>
    </lineage>
</organism>
<dbReference type="Proteomes" id="UP000053902">
    <property type="component" value="Unassembled WGS sequence"/>
</dbReference>
<evidence type="ECO:0000313" key="10">
    <source>
        <dbReference type="EMBL" id="CDZ94118.1"/>
    </source>
</evidence>
<feature type="domain" description="Major facilitator superfamily (MFS) profile" evidence="9">
    <location>
        <begin position="5"/>
        <end position="389"/>
    </location>
</feature>
<evidence type="ECO:0000259" key="9">
    <source>
        <dbReference type="PROSITE" id="PS50850"/>
    </source>
</evidence>
<dbReference type="SUPFAM" id="SSF103473">
    <property type="entry name" value="MFS general substrate transporter"/>
    <property type="match status" value="1"/>
</dbReference>
<feature type="transmembrane region" description="Helical" evidence="8">
    <location>
        <begin position="72"/>
        <end position="90"/>
    </location>
</feature>
<dbReference type="PANTHER" id="PTHR23502:SF132">
    <property type="entry name" value="POLYAMINE TRANSPORTER 2-RELATED"/>
    <property type="match status" value="1"/>
</dbReference>
<dbReference type="OrthoDB" id="9814303at2"/>
<dbReference type="Pfam" id="PF07690">
    <property type="entry name" value="MFS_1"/>
    <property type="match status" value="1"/>
</dbReference>
<dbReference type="InterPro" id="IPR036259">
    <property type="entry name" value="MFS_trans_sf"/>
</dbReference>
<dbReference type="GO" id="GO:0042910">
    <property type="term" value="F:xenobiotic transmembrane transporter activity"/>
    <property type="evidence" value="ECO:0007669"/>
    <property type="project" value="InterPro"/>
</dbReference>
<feature type="transmembrane region" description="Helical" evidence="8">
    <location>
        <begin position="244"/>
        <end position="262"/>
    </location>
</feature>
<protein>
    <recommendedName>
        <fullName evidence="8">Bcr/CflA family efflux transporter</fullName>
    </recommendedName>
</protein>
<accession>A0A078LNP6</accession>
<dbReference type="EMBL" id="CCSF01000001">
    <property type="protein sequence ID" value="CDZ94118.1"/>
    <property type="molecule type" value="Genomic_DNA"/>
</dbReference>
<dbReference type="RefSeq" id="WP_037023247.1">
    <property type="nucleotide sequence ID" value="NZ_CCSF01000001.1"/>
</dbReference>
<dbReference type="HOGENOM" id="CLU_001265_47_1_6"/>
<feature type="transmembrane region" description="Helical" evidence="8">
    <location>
        <begin position="338"/>
        <end position="357"/>
    </location>
</feature>
<evidence type="ECO:0000256" key="8">
    <source>
        <dbReference type="RuleBase" id="RU365088"/>
    </source>
</evidence>
<dbReference type="STRING" id="1499686.BN1079_01429"/>
<proteinExistence type="inferred from homology"/>
<keyword evidence="6 8" id="KW-1133">Transmembrane helix</keyword>
<dbReference type="CDD" id="cd17320">
    <property type="entry name" value="MFS_MdfA_MDR_like"/>
    <property type="match status" value="1"/>
</dbReference>
<evidence type="ECO:0000256" key="4">
    <source>
        <dbReference type="ARBA" id="ARBA00022475"/>
    </source>
</evidence>
<dbReference type="PANTHER" id="PTHR23502">
    <property type="entry name" value="MAJOR FACILITATOR SUPERFAMILY"/>
    <property type="match status" value="1"/>
</dbReference>
<feature type="transmembrane region" description="Helical" evidence="8">
    <location>
        <begin position="43"/>
        <end position="60"/>
    </location>
</feature>
<evidence type="ECO:0000256" key="2">
    <source>
        <dbReference type="ARBA" id="ARBA00006236"/>
    </source>
</evidence>
<keyword evidence="8" id="KW-0997">Cell inner membrane</keyword>
<dbReference type="GO" id="GO:0005886">
    <property type="term" value="C:plasma membrane"/>
    <property type="evidence" value="ECO:0007669"/>
    <property type="project" value="UniProtKB-SubCell"/>
</dbReference>
<feature type="transmembrane region" description="Helical" evidence="8">
    <location>
        <begin position="96"/>
        <end position="117"/>
    </location>
</feature>
<dbReference type="FunFam" id="1.20.1720.10:FF:000005">
    <property type="entry name" value="Bcr/CflA family efflux transporter"/>
    <property type="match status" value="1"/>
</dbReference>
<dbReference type="eggNOG" id="COG2814">
    <property type="taxonomic scope" value="Bacteria"/>
</dbReference>
<name>A0A078LNP6_9PSED</name>
<dbReference type="GO" id="GO:1990961">
    <property type="term" value="P:xenobiotic detoxification by transmembrane export across the plasma membrane"/>
    <property type="evidence" value="ECO:0007669"/>
    <property type="project" value="InterPro"/>
</dbReference>
<reference evidence="10 11" key="1">
    <citation type="submission" date="2014-07" db="EMBL/GenBank/DDBJ databases">
        <authorList>
            <person name="Urmite Genomes Urmite Genomes"/>
        </authorList>
    </citation>
    <scope>NUCLEOTIDE SEQUENCE [LARGE SCALE GENOMIC DNA]</scope>
    <source>
        <strain evidence="10 11">20_BN</strain>
    </source>
</reference>
<keyword evidence="7 8" id="KW-0472">Membrane</keyword>
<dbReference type="Gene3D" id="1.20.1720.10">
    <property type="entry name" value="Multidrug resistance protein D"/>
    <property type="match status" value="1"/>
</dbReference>
<comment type="similarity">
    <text evidence="2 8">Belongs to the major facilitator superfamily. Bcr/CmlA family.</text>
</comment>
<comment type="caution">
    <text evidence="8">Lacks conserved residue(s) required for the propagation of feature annotation.</text>
</comment>
<dbReference type="PROSITE" id="PS50850">
    <property type="entry name" value="MFS"/>
    <property type="match status" value="1"/>
</dbReference>
<evidence type="ECO:0000313" key="11">
    <source>
        <dbReference type="Proteomes" id="UP000053902"/>
    </source>
</evidence>
<sequence>MTNSILFIIAALSAFGPLAVDFYLPSFPAMATAFSTDVENIQHSLSSYFIGLAIGQIIYGSLSDRFGRRIPMLVGVGIFTLTSVACALATSLEWLIGLRFLQALGGCAGMVIGRAVTRDLCDPINSAKVFSQLMLIMGVAPMLAPLGGALLLESFGWESIFICLAIFSALCWVAVLVGLPETRDPNEPPAPLSGALKAYGTLLCDKAFMGYVFSGGMALAAKFAYISGSPFVFIQLFGLSPEQYGWLFGLNAIGFVVGAQLNARLLNYQSPDYWLIRVVWVFIFCTATPLVSVLLMPDNFWPILLSLTLALSALGLLTPNAMVGAMATHGRIAGSASALMGCLQFALAAFASALVATLHDGTAMPMLCVIFGCALLSLAATKATQRKATDRPS</sequence>
<keyword evidence="4" id="KW-1003">Cell membrane</keyword>
<dbReference type="GO" id="GO:0015385">
    <property type="term" value="F:sodium:proton antiporter activity"/>
    <property type="evidence" value="ECO:0007669"/>
    <property type="project" value="TreeGrafter"/>
</dbReference>